<protein>
    <submittedName>
        <fullName evidence="2">Uncharacterized protein</fullName>
    </submittedName>
</protein>
<evidence type="ECO:0000313" key="3">
    <source>
        <dbReference type="Proteomes" id="UP000238322"/>
    </source>
</evidence>
<keyword evidence="1" id="KW-1133">Transmembrane helix</keyword>
<dbReference type="AlphaFoldDB" id="A0A2S8FIK6"/>
<evidence type="ECO:0000256" key="1">
    <source>
        <dbReference type="SAM" id="Phobius"/>
    </source>
</evidence>
<feature type="transmembrane region" description="Helical" evidence="1">
    <location>
        <begin position="247"/>
        <end position="266"/>
    </location>
</feature>
<feature type="transmembrane region" description="Helical" evidence="1">
    <location>
        <begin position="41"/>
        <end position="63"/>
    </location>
</feature>
<proteinExistence type="predicted"/>
<name>A0A2S8FIK6_9BACT</name>
<feature type="transmembrane region" description="Helical" evidence="1">
    <location>
        <begin position="220"/>
        <end position="241"/>
    </location>
</feature>
<reference evidence="2 3" key="1">
    <citation type="submission" date="2018-02" db="EMBL/GenBank/DDBJ databases">
        <title>Comparative genomes isolates from brazilian mangrove.</title>
        <authorList>
            <person name="Araujo J.E."/>
            <person name="Taketani R.G."/>
            <person name="Silva M.C.P."/>
            <person name="Loureco M.V."/>
            <person name="Andreote F.D."/>
        </authorList>
    </citation>
    <scope>NUCLEOTIDE SEQUENCE [LARGE SCALE GENOMIC DNA]</scope>
    <source>
        <strain evidence="2 3">Hex-1 MGV</strain>
    </source>
</reference>
<sequence length="376" mass="43041">MWEKHLVAACLPAIVRDETTYVSYEHSSMQTYQLSSNESRLMPLGCLLLLLLGGLCFLLLIGLPRNDQGELFSVTDGPMPLLLACVGLFVFLLTCGRRTTVDPANRTIIVHDLILLVVPIWIRRLAFVDVTGIQYEHRSPRDWSDDDSHQLTIYLQLGKRRVAIMRRSLEDEFAPCLLSAWRLGKILGLRVQRIASTTQPKKRDALARITFDRYPTSTQFLGLIGFSAATIVLGYLFFSRGDSPDNWALLLLGLLCLGVALSSTYNRRTRVDPNQRRIFIRDRLLRFIPIRTIRIEFNDVVGVEYLLRPPPFYNNEYRMATVTLVTRDKQWPILDRVNDYQLDPLLASARDLAQTLERPFTDVSPECEKKPERTAT</sequence>
<gene>
    <name evidence="2" type="ORF">C5Y83_17405</name>
</gene>
<dbReference type="OrthoDB" id="9977044at2"/>
<keyword evidence="1" id="KW-0812">Transmembrane</keyword>
<keyword evidence="1" id="KW-0472">Membrane</keyword>
<comment type="caution">
    <text evidence="2">The sequence shown here is derived from an EMBL/GenBank/DDBJ whole genome shotgun (WGS) entry which is preliminary data.</text>
</comment>
<dbReference type="EMBL" id="PUHY01000012">
    <property type="protein sequence ID" value="PQO32025.1"/>
    <property type="molecule type" value="Genomic_DNA"/>
</dbReference>
<evidence type="ECO:0000313" key="2">
    <source>
        <dbReference type="EMBL" id="PQO32025.1"/>
    </source>
</evidence>
<dbReference type="Proteomes" id="UP000238322">
    <property type="component" value="Unassembled WGS sequence"/>
</dbReference>
<dbReference type="RefSeq" id="WP_105331038.1">
    <property type="nucleotide sequence ID" value="NZ_PUHY01000012.1"/>
</dbReference>
<organism evidence="2 3">
    <name type="scientific">Blastopirellula marina</name>
    <dbReference type="NCBI Taxonomy" id="124"/>
    <lineage>
        <taxon>Bacteria</taxon>
        <taxon>Pseudomonadati</taxon>
        <taxon>Planctomycetota</taxon>
        <taxon>Planctomycetia</taxon>
        <taxon>Pirellulales</taxon>
        <taxon>Pirellulaceae</taxon>
        <taxon>Blastopirellula</taxon>
    </lineage>
</organism>
<feature type="transmembrane region" description="Helical" evidence="1">
    <location>
        <begin position="78"/>
        <end position="96"/>
    </location>
</feature>
<accession>A0A2S8FIK6</accession>